<feature type="region of interest" description="Disordered" evidence="4">
    <location>
        <begin position="156"/>
        <end position="177"/>
    </location>
</feature>
<feature type="region of interest" description="Disordered" evidence="4">
    <location>
        <begin position="201"/>
        <end position="220"/>
    </location>
</feature>
<keyword evidence="3 5" id="KW-0472">Membrane</keyword>
<accession>A0A9N8HJQ9</accession>
<dbReference type="EMBL" id="CAICTM010000565">
    <property type="protein sequence ID" value="CAB9513013.1"/>
    <property type="molecule type" value="Genomic_DNA"/>
</dbReference>
<feature type="compositionally biased region" description="Polar residues" evidence="4">
    <location>
        <begin position="168"/>
        <end position="177"/>
    </location>
</feature>
<dbReference type="Gene3D" id="3.80.10.10">
    <property type="entry name" value="Ribonuclease Inhibitor"/>
    <property type="match status" value="2"/>
</dbReference>
<feature type="transmembrane region" description="Helical" evidence="5">
    <location>
        <begin position="228"/>
        <end position="249"/>
    </location>
</feature>
<evidence type="ECO:0000313" key="6">
    <source>
        <dbReference type="EMBL" id="CAB9513013.1"/>
    </source>
</evidence>
<dbReference type="PANTHER" id="PTHR48054:SF30">
    <property type="entry name" value="LEUCINE-RICH REPEAT PROTEIN KINASE FAMILY PROTEIN"/>
    <property type="match status" value="1"/>
</dbReference>
<dbReference type="InterPro" id="IPR003591">
    <property type="entry name" value="Leu-rich_rpt_typical-subtyp"/>
</dbReference>
<dbReference type="SUPFAM" id="SSF52058">
    <property type="entry name" value="L domain-like"/>
    <property type="match status" value="1"/>
</dbReference>
<dbReference type="InterPro" id="IPR032675">
    <property type="entry name" value="LRR_dom_sf"/>
</dbReference>
<dbReference type="Pfam" id="PF00560">
    <property type="entry name" value="LRR_1"/>
    <property type="match status" value="2"/>
</dbReference>
<feature type="compositionally biased region" description="Polar residues" evidence="4">
    <location>
        <begin position="46"/>
        <end position="63"/>
    </location>
</feature>
<evidence type="ECO:0000256" key="1">
    <source>
        <dbReference type="ARBA" id="ARBA00022614"/>
    </source>
</evidence>
<keyword evidence="6" id="KW-0808">Transferase</keyword>
<protein>
    <submittedName>
        <fullName evidence="6">LRR receptor-like serine threonine-protein kinase At4g08850-like</fullName>
    </submittedName>
</protein>
<dbReference type="InterPro" id="IPR052592">
    <property type="entry name" value="LRR-RLK"/>
</dbReference>
<keyword evidence="6" id="KW-0675">Receptor</keyword>
<organism evidence="6 7">
    <name type="scientific">Seminavis robusta</name>
    <dbReference type="NCBI Taxonomy" id="568900"/>
    <lineage>
        <taxon>Eukaryota</taxon>
        <taxon>Sar</taxon>
        <taxon>Stramenopiles</taxon>
        <taxon>Ochrophyta</taxon>
        <taxon>Bacillariophyta</taxon>
        <taxon>Bacillariophyceae</taxon>
        <taxon>Bacillariophycidae</taxon>
        <taxon>Naviculales</taxon>
        <taxon>Naviculaceae</taxon>
        <taxon>Seminavis</taxon>
    </lineage>
</organism>
<evidence type="ECO:0000256" key="5">
    <source>
        <dbReference type="SAM" id="Phobius"/>
    </source>
</evidence>
<dbReference type="AlphaFoldDB" id="A0A9N8HJQ9"/>
<proteinExistence type="predicted"/>
<feature type="region of interest" description="Disordered" evidence="4">
    <location>
        <begin position="1"/>
        <end position="63"/>
    </location>
</feature>
<sequence length="740" mass="80734">MVIKRNPDALEDIEMPDSSVSSEEESASSISNAEESSIRSSSTSTHLDQSSIRSGSSVNLDHSSLQSGTASLLDVGAFTATSVTQHYSTQVGSAPQNAAPGTKEADDMFNLARHYQSATGPANRNTKTTAFTAQGFFAPSETFDVDQSVNFMDHNRANYTPPPPRLSTARSRFQRNRGSTVRGSSFASFVSVFLSGRTGVGSAGSGDTGTGVERSEEEEDKPSIWPRLGAWFVILLSFGLAAAFLALSVPHLSKRSFSNGPSDEEEARKRHQAIHGAVLASGLTHPRDLDNYNASQFYALQWLTETDPAKLEADDPGLPKRYALATFYYSNHPEIASDHSKGTLRRLSSGWEHQANWMTRSDICHWYGIICETVNQHNKDVVHWNMTANNLKGSIPSEIVALSNLVSLDLSSNSLSGTLPTVIYAMPFLKDLMLSDNALNGTISDEIGFFYPAETIDLSKNELQGSLPASINRGAVNLRLLNVADNDLKGTLPDITRLTKLSHLLLNENKFEGQFPVSLTSISSIVQINMENNMLTGSLPPEIKELSNLEILALGHNSFNGAIPDVLGELHNLTEIRLQKNLLEHKLPVSLGKLSKLKTLMLDSNKLIGSIPDKWMDMVELEALILHKNALTGSIASDMGRLVHLQDLWLNKNHITGTLPSQLGLLTDLVTLYLEHNDKLEGPVPTELGNLNALEALRMAKTALTGVVPEEVCRLKMKFELVFVSASCNSLRCICCDKCS</sequence>
<dbReference type="InterPro" id="IPR001611">
    <property type="entry name" value="Leu-rich_rpt"/>
</dbReference>
<feature type="compositionally biased region" description="Low complexity" evidence="4">
    <location>
        <begin position="27"/>
        <end position="45"/>
    </location>
</feature>
<keyword evidence="6" id="KW-0418">Kinase</keyword>
<evidence type="ECO:0000256" key="4">
    <source>
        <dbReference type="SAM" id="MobiDB-lite"/>
    </source>
</evidence>
<dbReference type="FunFam" id="3.80.10.10:FF:000095">
    <property type="entry name" value="LRR receptor-like serine/threonine-protein kinase GSO1"/>
    <property type="match status" value="1"/>
</dbReference>
<dbReference type="Proteomes" id="UP001153069">
    <property type="component" value="Unassembled WGS sequence"/>
</dbReference>
<dbReference type="SMART" id="SM00369">
    <property type="entry name" value="LRR_TYP"/>
    <property type="match status" value="4"/>
</dbReference>
<name>A0A9N8HJQ9_9STRA</name>
<keyword evidence="7" id="KW-1185">Reference proteome</keyword>
<keyword evidence="1" id="KW-0433">Leucine-rich repeat</keyword>
<dbReference type="PANTHER" id="PTHR48054">
    <property type="entry name" value="RECEPTOR KINASE-LIKE PROTEIN XA21"/>
    <property type="match status" value="1"/>
</dbReference>
<keyword evidence="2" id="KW-0677">Repeat</keyword>
<gene>
    <name evidence="6" type="ORF">SEMRO_566_G167840.1</name>
</gene>
<comment type="caution">
    <text evidence="6">The sequence shown here is derived from an EMBL/GenBank/DDBJ whole genome shotgun (WGS) entry which is preliminary data.</text>
</comment>
<dbReference type="OrthoDB" id="41648at2759"/>
<evidence type="ECO:0000313" key="7">
    <source>
        <dbReference type="Proteomes" id="UP001153069"/>
    </source>
</evidence>
<evidence type="ECO:0000256" key="3">
    <source>
        <dbReference type="ARBA" id="ARBA00023136"/>
    </source>
</evidence>
<reference evidence="6" key="1">
    <citation type="submission" date="2020-06" db="EMBL/GenBank/DDBJ databases">
        <authorList>
            <consortium name="Plant Systems Biology data submission"/>
        </authorList>
    </citation>
    <scope>NUCLEOTIDE SEQUENCE</scope>
    <source>
        <strain evidence="6">D6</strain>
    </source>
</reference>
<dbReference type="GO" id="GO:0016301">
    <property type="term" value="F:kinase activity"/>
    <property type="evidence" value="ECO:0007669"/>
    <property type="project" value="UniProtKB-KW"/>
</dbReference>
<evidence type="ECO:0000256" key="2">
    <source>
        <dbReference type="ARBA" id="ARBA00022737"/>
    </source>
</evidence>
<dbReference type="FunFam" id="3.80.10.10:FF:000383">
    <property type="entry name" value="Leucine-rich repeat receptor protein kinase EMS1"/>
    <property type="match status" value="1"/>
</dbReference>
<keyword evidence="5" id="KW-0812">Transmembrane</keyword>
<keyword evidence="5" id="KW-1133">Transmembrane helix</keyword>